<dbReference type="Pfam" id="PF00535">
    <property type="entry name" value="Glycos_transf_2"/>
    <property type="match status" value="1"/>
</dbReference>
<dbReference type="GO" id="GO:0006487">
    <property type="term" value="P:protein N-linked glycosylation"/>
    <property type="evidence" value="ECO:0007669"/>
    <property type="project" value="TreeGrafter"/>
</dbReference>
<dbReference type="SUPFAM" id="SSF53448">
    <property type="entry name" value="Nucleotide-diphospho-sugar transferases"/>
    <property type="match status" value="1"/>
</dbReference>
<evidence type="ECO:0000313" key="3">
    <source>
        <dbReference type="Proteomes" id="UP000182360"/>
    </source>
</evidence>
<dbReference type="OrthoDB" id="9808633at2"/>
<keyword evidence="3" id="KW-1185">Reference proteome</keyword>
<keyword evidence="2" id="KW-0808">Transferase</keyword>
<dbReference type="EMBL" id="FOFU01000005">
    <property type="protein sequence ID" value="SEQ52572.1"/>
    <property type="molecule type" value="Genomic_DNA"/>
</dbReference>
<dbReference type="GO" id="GO:0016740">
    <property type="term" value="F:transferase activity"/>
    <property type="evidence" value="ECO:0007669"/>
    <property type="project" value="UniProtKB-KW"/>
</dbReference>
<accession>A0A1H9GR61</accession>
<evidence type="ECO:0000259" key="1">
    <source>
        <dbReference type="Pfam" id="PF00535"/>
    </source>
</evidence>
<name>A0A1H9GR61_9SPIR</name>
<proteinExistence type="predicted"/>
<protein>
    <submittedName>
        <fullName evidence="2">Glycosyltransferase involved in cell wall bisynthesis</fullName>
    </submittedName>
</protein>
<gene>
    <name evidence="2" type="ORF">SAMN04487977_105108</name>
</gene>
<sequence>MSDQTEQKFGFVIPVYNHGAVLESVVKNLIQYNFPIIVVDDGNDEKNKAFINDIAERYSLITLLVHPKNKGKGEAMKSGVRKAEEMGLTHILQIDSDGQHDAGRIPQFLELSKQNPKAIICGYPVYDESAPHHRVVARKISNAWIHIVSFTTSDQVRDALIGFRIYPVAPYCKVLRRHSIIDTHMGYDIDILVHLLWLNVPVISEAVKVHYPEGGVSNFRAVRDTLHISFTYARLCIGMVLRIPILLKRKIFG</sequence>
<organism evidence="2 3">
    <name type="scientific">Treponema bryantii</name>
    <dbReference type="NCBI Taxonomy" id="163"/>
    <lineage>
        <taxon>Bacteria</taxon>
        <taxon>Pseudomonadati</taxon>
        <taxon>Spirochaetota</taxon>
        <taxon>Spirochaetia</taxon>
        <taxon>Spirochaetales</taxon>
        <taxon>Treponemataceae</taxon>
        <taxon>Treponema</taxon>
    </lineage>
</organism>
<dbReference type="Proteomes" id="UP000182360">
    <property type="component" value="Unassembled WGS sequence"/>
</dbReference>
<dbReference type="AlphaFoldDB" id="A0A1H9GR61"/>
<dbReference type="InterPro" id="IPR001173">
    <property type="entry name" value="Glyco_trans_2-like"/>
</dbReference>
<dbReference type="Gene3D" id="3.90.550.10">
    <property type="entry name" value="Spore Coat Polysaccharide Biosynthesis Protein SpsA, Chain A"/>
    <property type="match status" value="1"/>
</dbReference>
<dbReference type="PANTHER" id="PTHR10859">
    <property type="entry name" value="GLYCOSYL TRANSFERASE"/>
    <property type="match status" value="1"/>
</dbReference>
<evidence type="ECO:0000313" key="2">
    <source>
        <dbReference type="EMBL" id="SEQ52572.1"/>
    </source>
</evidence>
<reference evidence="2 3" key="1">
    <citation type="submission" date="2016-10" db="EMBL/GenBank/DDBJ databases">
        <authorList>
            <person name="de Groot N.N."/>
        </authorList>
    </citation>
    <scope>NUCLEOTIDE SEQUENCE [LARGE SCALE GENOMIC DNA]</scope>
    <source>
        <strain evidence="2 3">B25</strain>
    </source>
</reference>
<dbReference type="InterPro" id="IPR029044">
    <property type="entry name" value="Nucleotide-diphossugar_trans"/>
</dbReference>
<dbReference type="RefSeq" id="WP_074643835.1">
    <property type="nucleotide sequence ID" value="NZ_FOFU01000005.1"/>
</dbReference>
<dbReference type="PANTHER" id="PTHR10859:SF91">
    <property type="entry name" value="DOLICHYL-PHOSPHATE BETA-GLUCOSYLTRANSFERASE"/>
    <property type="match status" value="1"/>
</dbReference>
<dbReference type="CDD" id="cd04179">
    <property type="entry name" value="DPM_DPG-synthase_like"/>
    <property type="match status" value="1"/>
</dbReference>
<feature type="domain" description="Glycosyltransferase 2-like" evidence="1">
    <location>
        <begin position="12"/>
        <end position="172"/>
    </location>
</feature>